<protein>
    <submittedName>
        <fullName evidence="1">Uncharacterized protein</fullName>
    </submittedName>
</protein>
<reference evidence="1" key="1">
    <citation type="submission" date="2012-05" db="EMBL/GenBank/DDBJ databases">
        <authorList>
            <person name="Krishnakumar V."/>
            <person name="Cheung F."/>
            <person name="Xiao Y."/>
            <person name="Chan A."/>
            <person name="Moskal W.A."/>
            <person name="Town C.D."/>
        </authorList>
    </citation>
    <scope>NUCLEOTIDE SEQUENCE</scope>
</reference>
<proteinExistence type="evidence at transcript level"/>
<organism evidence="1">
    <name type="scientific">Medicago truncatula</name>
    <name type="common">Barrel medic</name>
    <name type="synonym">Medicago tribuloides</name>
    <dbReference type="NCBI Taxonomy" id="3880"/>
    <lineage>
        <taxon>Eukaryota</taxon>
        <taxon>Viridiplantae</taxon>
        <taxon>Streptophyta</taxon>
        <taxon>Embryophyta</taxon>
        <taxon>Tracheophyta</taxon>
        <taxon>Spermatophyta</taxon>
        <taxon>Magnoliopsida</taxon>
        <taxon>eudicotyledons</taxon>
        <taxon>Gunneridae</taxon>
        <taxon>Pentapetalae</taxon>
        <taxon>rosids</taxon>
        <taxon>fabids</taxon>
        <taxon>Fabales</taxon>
        <taxon>Fabaceae</taxon>
        <taxon>Papilionoideae</taxon>
        <taxon>50 kb inversion clade</taxon>
        <taxon>NPAAA clade</taxon>
        <taxon>Hologalegina</taxon>
        <taxon>IRL clade</taxon>
        <taxon>Trifolieae</taxon>
        <taxon>Medicago</taxon>
    </lineage>
</organism>
<name>I3S1Z9_MEDTR</name>
<evidence type="ECO:0000313" key="1">
    <source>
        <dbReference type="EMBL" id="AFK34291.1"/>
    </source>
</evidence>
<sequence>MQCHSSFLKRPRQPLMSITSISKSINRLRLLKPQIPFRQFNILLHRLVPLSSTLLHFIFRCVAVPRSGTVGDGEVEVSIKPCTLDEYGFFFGKL</sequence>
<dbReference type="EMBL" id="BT134496">
    <property type="protein sequence ID" value="AFK34291.1"/>
    <property type="molecule type" value="mRNA"/>
</dbReference>
<accession>I3S1Z9</accession>
<dbReference type="AlphaFoldDB" id="I3S1Z9"/>